<evidence type="ECO:0000256" key="1">
    <source>
        <dbReference type="ARBA" id="ARBA00008020"/>
    </source>
</evidence>
<evidence type="ECO:0000256" key="5">
    <source>
        <dbReference type="SAM" id="Phobius"/>
    </source>
</evidence>
<keyword evidence="3" id="KW-0067">ATP-binding</keyword>
<dbReference type="InterPro" id="IPR027409">
    <property type="entry name" value="GroEL-like_apical_dom_sf"/>
</dbReference>
<keyword evidence="5" id="KW-0472">Membrane</keyword>
<keyword evidence="7" id="KW-1185">Reference proteome</keyword>
<dbReference type="SUPFAM" id="SSF48592">
    <property type="entry name" value="GroEL equatorial domain-like"/>
    <property type="match status" value="1"/>
</dbReference>
<evidence type="ECO:0000256" key="2">
    <source>
        <dbReference type="ARBA" id="ARBA00022741"/>
    </source>
</evidence>
<dbReference type="eggNOG" id="KOG0363">
    <property type="taxonomic scope" value="Eukaryota"/>
</dbReference>
<dbReference type="GeneTree" id="ENSGT00550000074930"/>
<accession>G3UKW5</accession>
<evidence type="ECO:0000313" key="7">
    <source>
        <dbReference type="Proteomes" id="UP000007646"/>
    </source>
</evidence>
<dbReference type="InterPro" id="IPR017998">
    <property type="entry name" value="Chaperone_TCP-1"/>
</dbReference>
<comment type="similarity">
    <text evidence="1">Belongs to the TCP-1 chaperonin family.</text>
</comment>
<dbReference type="STRING" id="9785.ENSLAFP00000028474"/>
<name>G3UKW5_LOXAF</name>
<evidence type="ECO:0000256" key="3">
    <source>
        <dbReference type="ARBA" id="ARBA00022840"/>
    </source>
</evidence>
<keyword evidence="4" id="KW-0143">Chaperone</keyword>
<dbReference type="InterPro" id="IPR027410">
    <property type="entry name" value="TCP-1-like_intermed_sf"/>
</dbReference>
<dbReference type="Gene3D" id="1.10.560.10">
    <property type="entry name" value="GroEL-like equatorial domain"/>
    <property type="match status" value="1"/>
</dbReference>
<dbReference type="InParanoid" id="G3UKW5"/>
<dbReference type="PANTHER" id="PTHR11353">
    <property type="entry name" value="CHAPERONIN"/>
    <property type="match status" value="1"/>
</dbReference>
<protein>
    <submittedName>
        <fullName evidence="6">Uncharacterized protein</fullName>
    </submittedName>
</protein>
<organism evidence="6 7">
    <name type="scientific">Loxodonta africana</name>
    <name type="common">African elephant</name>
    <dbReference type="NCBI Taxonomy" id="9785"/>
    <lineage>
        <taxon>Eukaryota</taxon>
        <taxon>Metazoa</taxon>
        <taxon>Chordata</taxon>
        <taxon>Craniata</taxon>
        <taxon>Vertebrata</taxon>
        <taxon>Euteleostomi</taxon>
        <taxon>Mammalia</taxon>
        <taxon>Eutheria</taxon>
        <taxon>Afrotheria</taxon>
        <taxon>Proboscidea</taxon>
        <taxon>Elephantidae</taxon>
        <taxon>Loxodonta</taxon>
    </lineage>
</organism>
<evidence type="ECO:0000256" key="4">
    <source>
        <dbReference type="ARBA" id="ARBA00023186"/>
    </source>
</evidence>
<dbReference type="InterPro" id="IPR002423">
    <property type="entry name" value="Cpn60/GroEL/TCP-1"/>
</dbReference>
<dbReference type="AlphaFoldDB" id="G3UKW5"/>
<dbReference type="GO" id="GO:0140662">
    <property type="term" value="F:ATP-dependent protein folding chaperone"/>
    <property type="evidence" value="ECO:0007669"/>
    <property type="project" value="InterPro"/>
</dbReference>
<dbReference type="GO" id="GO:0005524">
    <property type="term" value="F:ATP binding"/>
    <property type="evidence" value="ECO:0007669"/>
    <property type="project" value="UniProtKB-KW"/>
</dbReference>
<dbReference type="Ensembl" id="ENSLAFT00000028470.1">
    <property type="protein sequence ID" value="ENSLAFP00000028474.1"/>
    <property type="gene ID" value="ENSLAFG00000030271.1"/>
</dbReference>
<keyword evidence="2" id="KW-0547">Nucleotide-binding</keyword>
<proteinExistence type="inferred from homology"/>
<keyword evidence="5" id="KW-0812">Transmembrane</keyword>
<keyword evidence="5" id="KW-1133">Transmembrane helix</keyword>
<reference evidence="6 7" key="1">
    <citation type="submission" date="2009-06" db="EMBL/GenBank/DDBJ databases">
        <title>The Genome Sequence of Loxodonta africana (African elephant).</title>
        <authorList>
            <person name="Di Palma F."/>
            <person name="Heiman D."/>
            <person name="Young S."/>
            <person name="Johnson J."/>
            <person name="Lander E.S."/>
            <person name="Lindblad-Toh K."/>
        </authorList>
    </citation>
    <scope>NUCLEOTIDE SEQUENCE [LARGE SCALE GENOMIC DNA]</scope>
    <source>
        <strain evidence="6 7">Isolate ISIS603380</strain>
    </source>
</reference>
<dbReference type="Pfam" id="PF00118">
    <property type="entry name" value="Cpn60_TCP1"/>
    <property type="match status" value="1"/>
</dbReference>
<reference evidence="6" key="2">
    <citation type="submission" date="2025-08" db="UniProtKB">
        <authorList>
            <consortium name="Ensembl"/>
        </authorList>
    </citation>
    <scope>IDENTIFICATION</scope>
    <source>
        <strain evidence="6">Isolate ISIS603380</strain>
    </source>
</reference>
<dbReference type="InterPro" id="IPR027413">
    <property type="entry name" value="GROEL-like_equatorial_sf"/>
</dbReference>
<dbReference type="Proteomes" id="UP000007646">
    <property type="component" value="Unassembled WGS sequence"/>
</dbReference>
<feature type="transmembrane region" description="Helical" evidence="5">
    <location>
        <begin position="6"/>
        <end position="24"/>
    </location>
</feature>
<sequence>EKTFIHLFGIALGQACIIVLSGAIQQILDEAERFLHDALCVVAQTVKDSRTIYGRSCSEMWMAHAVTQLANRSVAMKSYSKALRMLPTIIADNAGYNSAALVAQLRAAHSEGNITARLDMKEGTTEDMTIQGLLSVAEAAKVILCVDVIKTASTKSLPDHHPC</sequence>
<reference evidence="6" key="3">
    <citation type="submission" date="2025-09" db="UniProtKB">
        <authorList>
            <consortium name="Ensembl"/>
        </authorList>
    </citation>
    <scope>IDENTIFICATION</scope>
    <source>
        <strain evidence="6">Isolate ISIS603380</strain>
    </source>
</reference>
<dbReference type="HOGENOM" id="CLU_1415775_0_0_1"/>
<evidence type="ECO:0000313" key="6">
    <source>
        <dbReference type="Ensembl" id="ENSLAFP00000028474.1"/>
    </source>
</evidence>
<dbReference type="Gene3D" id="3.50.7.10">
    <property type="entry name" value="GroEL"/>
    <property type="match status" value="1"/>
</dbReference>
<dbReference type="Gene3D" id="3.30.260.10">
    <property type="entry name" value="TCP-1-like chaperonin intermediate domain"/>
    <property type="match status" value="1"/>
</dbReference>